<dbReference type="InterPro" id="IPR032809">
    <property type="entry name" value="Put_HupE_UreJ"/>
</dbReference>
<keyword evidence="1" id="KW-0472">Membrane</keyword>
<dbReference type="AlphaFoldDB" id="A0A543G1U6"/>
<dbReference type="Proteomes" id="UP000320773">
    <property type="component" value="Unassembled WGS sequence"/>
</dbReference>
<organism evidence="2 3">
    <name type="scientific">Flavobacterium branchiophilum</name>
    <dbReference type="NCBI Taxonomy" id="55197"/>
    <lineage>
        <taxon>Bacteria</taxon>
        <taxon>Pseudomonadati</taxon>
        <taxon>Bacteroidota</taxon>
        <taxon>Flavobacteriia</taxon>
        <taxon>Flavobacteriales</taxon>
        <taxon>Flavobacteriaceae</taxon>
        <taxon>Flavobacterium</taxon>
    </lineage>
</organism>
<accession>A0A543G1U6</accession>
<reference evidence="2 3" key="1">
    <citation type="submission" date="2019-06" db="EMBL/GenBank/DDBJ databases">
        <title>Genomic Encyclopedia of Archaeal and Bacterial Type Strains, Phase II (KMG-II): from individual species to whole genera.</title>
        <authorList>
            <person name="Goeker M."/>
        </authorList>
    </citation>
    <scope>NUCLEOTIDE SEQUENCE [LARGE SCALE GENOMIC DNA]</scope>
    <source>
        <strain evidence="2 3">DSM 24789</strain>
    </source>
</reference>
<feature type="transmembrane region" description="Helical" evidence="1">
    <location>
        <begin position="106"/>
        <end position="126"/>
    </location>
</feature>
<keyword evidence="1" id="KW-0812">Transmembrane</keyword>
<gene>
    <name evidence="2" type="ORF">BC670_0928</name>
</gene>
<sequence length="201" mass="22533">MYQNMTEFYVYFQIGLQHVLNINAYDHVLFLMALTVPYTFEAWKKIVWLVSVFTIGHTLALVLSVLGILNVTASWIELLIPITIWLTAFSNIVNLGKSTKNSSNHYLTMVTLFFGIVHGLGFSNYFKSILGGTTVSKIAPLSSFALGIEASQMLVVFMVLLVGYCVQTLTKLSKRDWILTLSAGIVGITLPLILQNEFWKN</sequence>
<feature type="transmembrane region" description="Helical" evidence="1">
    <location>
        <begin position="138"/>
        <end position="165"/>
    </location>
</feature>
<feature type="transmembrane region" description="Helical" evidence="1">
    <location>
        <begin position="75"/>
        <end position="94"/>
    </location>
</feature>
<proteinExistence type="predicted"/>
<dbReference type="EMBL" id="VFPJ01000001">
    <property type="protein sequence ID" value="TQM40066.1"/>
    <property type="molecule type" value="Genomic_DNA"/>
</dbReference>
<dbReference type="Pfam" id="PF13795">
    <property type="entry name" value="HupE_UreJ_2"/>
    <property type="match status" value="1"/>
</dbReference>
<feature type="transmembrane region" description="Helical" evidence="1">
    <location>
        <begin position="177"/>
        <end position="194"/>
    </location>
</feature>
<name>A0A543G1U6_9FLAO</name>
<protein>
    <submittedName>
        <fullName evidence="2">HupE/UreJ protein</fullName>
    </submittedName>
</protein>
<evidence type="ECO:0000313" key="2">
    <source>
        <dbReference type="EMBL" id="TQM40066.1"/>
    </source>
</evidence>
<evidence type="ECO:0000256" key="1">
    <source>
        <dbReference type="SAM" id="Phobius"/>
    </source>
</evidence>
<feature type="transmembrane region" description="Helical" evidence="1">
    <location>
        <begin position="47"/>
        <end position="69"/>
    </location>
</feature>
<evidence type="ECO:0000313" key="3">
    <source>
        <dbReference type="Proteomes" id="UP000320773"/>
    </source>
</evidence>
<keyword evidence="1" id="KW-1133">Transmembrane helix</keyword>
<comment type="caution">
    <text evidence="2">The sequence shown here is derived from an EMBL/GenBank/DDBJ whole genome shotgun (WGS) entry which is preliminary data.</text>
</comment>